<comment type="similarity">
    <text evidence="2">Belongs to the ubiquitin-activating E1 family. ULA1 subfamily.</text>
</comment>
<evidence type="ECO:0000256" key="4">
    <source>
        <dbReference type="ARBA" id="ARBA00022786"/>
    </source>
</evidence>
<dbReference type="GO" id="GO:0045116">
    <property type="term" value="P:protein neddylation"/>
    <property type="evidence" value="ECO:0007669"/>
    <property type="project" value="InterPro"/>
</dbReference>
<evidence type="ECO:0000259" key="6">
    <source>
        <dbReference type="Pfam" id="PF00899"/>
    </source>
</evidence>
<proteinExistence type="inferred from homology"/>
<dbReference type="GO" id="GO:0019781">
    <property type="term" value="F:NEDD8 activating enzyme activity"/>
    <property type="evidence" value="ECO:0007669"/>
    <property type="project" value="InterPro"/>
</dbReference>
<evidence type="ECO:0000256" key="1">
    <source>
        <dbReference type="ARBA" id="ARBA00005032"/>
    </source>
</evidence>
<name>A0AAD9EV60_DISEL</name>
<sequence length="428" mass="48278">MAATKASKEQKYDRQLRLWGDHGQESLENAHVCLINATATGTEILKNLVLPGIGAFTIVDGHTVSGEDVGNNFFLTNNSIGKNRAQAATELLQELNTDVSGNFVEESPDKLLDNDPEFFHRFSIVIGVQLPESTCLRLGSVLWSASVPFLVCKSYGLIGYMRLAVQEHTVIESHPDNALEDLRLFKPFPEFKSHIESYDLDSMDKKDHSHTPWVIIIAKHLEKWLSEHDCQAPKNYKEKEVFRQLIREGILKKENGVPEDEENFEEAIKNVNTALNPTKTPSAIEHLFNSEQCNNITSQSPSFWVMLRAVKEFVLKEGNGSLPVRGSIPDMIADSQKFINLQNVYREKALQDAAAVCKHVESLLQSIGKPPESILEKDIKLFCKNSSFLRVVRCRSLAEEYSVDSVNKDEISKLEIKLFSFVYVMSCF</sequence>
<protein>
    <recommendedName>
        <fullName evidence="3">NEDD8-activating enzyme E1 regulatory subunit</fullName>
    </recommendedName>
    <alternativeName>
        <fullName evidence="5">Amyloid protein-binding protein 1</fullName>
    </alternativeName>
</protein>
<dbReference type="Gene3D" id="3.40.50.720">
    <property type="entry name" value="NAD(P)-binding Rossmann-like Domain"/>
    <property type="match status" value="1"/>
</dbReference>
<dbReference type="Proteomes" id="UP001228049">
    <property type="component" value="Unassembled WGS sequence"/>
</dbReference>
<evidence type="ECO:0000313" key="7">
    <source>
        <dbReference type="EMBL" id="KAK1875030.1"/>
    </source>
</evidence>
<dbReference type="EMBL" id="JASDAP010000398">
    <property type="protein sequence ID" value="KAK1875030.1"/>
    <property type="molecule type" value="Genomic_DNA"/>
</dbReference>
<comment type="pathway">
    <text evidence="1">Protein modification; protein neddylation.</text>
</comment>
<evidence type="ECO:0000313" key="8">
    <source>
        <dbReference type="Proteomes" id="UP001228049"/>
    </source>
</evidence>
<dbReference type="AlphaFoldDB" id="A0AAD9EV60"/>
<keyword evidence="4" id="KW-0833">Ubl conjugation pathway</keyword>
<dbReference type="PANTHER" id="PTHR10953:SF29">
    <property type="entry name" value="NEDD8-ACTIVATING ENZYME E1 REGULATORY SUBUNIT"/>
    <property type="match status" value="1"/>
</dbReference>
<evidence type="ECO:0000256" key="3">
    <source>
        <dbReference type="ARBA" id="ARBA00015407"/>
    </source>
</evidence>
<dbReference type="PANTHER" id="PTHR10953">
    <property type="entry name" value="UBIQUITIN-ACTIVATING ENZYME E1"/>
    <property type="match status" value="1"/>
</dbReference>
<reference evidence="7" key="1">
    <citation type="submission" date="2023-04" db="EMBL/GenBank/DDBJ databases">
        <title>Chromosome-level genome of Chaenocephalus aceratus.</title>
        <authorList>
            <person name="Park H."/>
        </authorList>
    </citation>
    <scope>NUCLEOTIDE SEQUENCE</scope>
    <source>
        <strain evidence="7">DE</strain>
        <tissue evidence="7">Muscle</tissue>
    </source>
</reference>
<dbReference type="FunFam" id="3.40.50.720:FF:000187">
    <property type="entry name" value="NEDD8-activating enzyme E1 regulatory subunit"/>
    <property type="match status" value="1"/>
</dbReference>
<dbReference type="InterPro" id="IPR000594">
    <property type="entry name" value="ThiF_NAD_FAD-bd"/>
</dbReference>
<dbReference type="CDD" id="cd01493">
    <property type="entry name" value="APPBP1_RUB"/>
    <property type="match status" value="1"/>
</dbReference>
<gene>
    <name evidence="7" type="ORF">KUDE01_031830</name>
</gene>
<dbReference type="Pfam" id="PF00899">
    <property type="entry name" value="ThiF"/>
    <property type="match status" value="1"/>
</dbReference>
<feature type="domain" description="THIF-type NAD/FAD binding fold" evidence="6">
    <location>
        <begin position="12"/>
        <end position="126"/>
    </location>
</feature>
<keyword evidence="8" id="KW-1185">Reference proteome</keyword>
<dbReference type="PIRSF" id="PIRSF039099">
    <property type="entry name" value="APP-BP1"/>
    <property type="match status" value="1"/>
</dbReference>
<organism evidence="7 8">
    <name type="scientific">Dissostichus eleginoides</name>
    <name type="common">Patagonian toothfish</name>
    <name type="synonym">Dissostichus amissus</name>
    <dbReference type="NCBI Taxonomy" id="100907"/>
    <lineage>
        <taxon>Eukaryota</taxon>
        <taxon>Metazoa</taxon>
        <taxon>Chordata</taxon>
        <taxon>Craniata</taxon>
        <taxon>Vertebrata</taxon>
        <taxon>Euteleostomi</taxon>
        <taxon>Actinopterygii</taxon>
        <taxon>Neopterygii</taxon>
        <taxon>Teleostei</taxon>
        <taxon>Neoteleostei</taxon>
        <taxon>Acanthomorphata</taxon>
        <taxon>Eupercaria</taxon>
        <taxon>Perciformes</taxon>
        <taxon>Notothenioidei</taxon>
        <taxon>Nototheniidae</taxon>
        <taxon>Dissostichus</taxon>
    </lineage>
</organism>
<evidence type="ECO:0000256" key="2">
    <source>
        <dbReference type="ARBA" id="ARBA00006868"/>
    </source>
</evidence>
<dbReference type="InterPro" id="IPR035985">
    <property type="entry name" value="Ubiquitin-activating_enz"/>
</dbReference>
<evidence type="ECO:0000256" key="5">
    <source>
        <dbReference type="ARBA" id="ARBA00033048"/>
    </source>
</evidence>
<dbReference type="GO" id="GO:0005737">
    <property type="term" value="C:cytoplasm"/>
    <property type="evidence" value="ECO:0007669"/>
    <property type="project" value="TreeGrafter"/>
</dbReference>
<accession>A0AAD9EV60</accession>
<dbReference type="InterPro" id="IPR045886">
    <property type="entry name" value="ThiF/MoeB/HesA"/>
</dbReference>
<comment type="caution">
    <text evidence="7">The sequence shown here is derived from an EMBL/GenBank/DDBJ whole genome shotgun (WGS) entry which is preliminary data.</text>
</comment>
<dbReference type="InterPro" id="IPR030667">
    <property type="entry name" value="APP-BP1"/>
</dbReference>
<dbReference type="SUPFAM" id="SSF69572">
    <property type="entry name" value="Activating enzymes of the ubiquitin-like proteins"/>
    <property type="match status" value="1"/>
</dbReference>